<feature type="signal peptide" evidence="1">
    <location>
        <begin position="1"/>
        <end position="20"/>
    </location>
</feature>
<evidence type="ECO:0000313" key="3">
    <source>
        <dbReference type="Proteomes" id="UP001054945"/>
    </source>
</evidence>
<sequence length="91" mass="10531">MKKSVSLIFLLGMIFEGSLLVRRRHATAYPNEQIFRCWCARSRMCRTLPSFSTFITSCTTFCQIRTQNDRFIALQFNGEDYLSNSPAVAHE</sequence>
<accession>A0AAV4MW42</accession>
<gene>
    <name evidence="2" type="ORF">CEXT_173401</name>
</gene>
<organism evidence="2 3">
    <name type="scientific">Caerostris extrusa</name>
    <name type="common">Bark spider</name>
    <name type="synonym">Caerostris bankana</name>
    <dbReference type="NCBI Taxonomy" id="172846"/>
    <lineage>
        <taxon>Eukaryota</taxon>
        <taxon>Metazoa</taxon>
        <taxon>Ecdysozoa</taxon>
        <taxon>Arthropoda</taxon>
        <taxon>Chelicerata</taxon>
        <taxon>Arachnida</taxon>
        <taxon>Araneae</taxon>
        <taxon>Araneomorphae</taxon>
        <taxon>Entelegynae</taxon>
        <taxon>Araneoidea</taxon>
        <taxon>Araneidae</taxon>
        <taxon>Caerostris</taxon>
    </lineage>
</organism>
<dbReference type="EMBL" id="BPLR01002667">
    <property type="protein sequence ID" value="GIX76523.1"/>
    <property type="molecule type" value="Genomic_DNA"/>
</dbReference>
<evidence type="ECO:0000256" key="1">
    <source>
        <dbReference type="SAM" id="SignalP"/>
    </source>
</evidence>
<reference evidence="2 3" key="1">
    <citation type="submission" date="2021-06" db="EMBL/GenBank/DDBJ databases">
        <title>Caerostris extrusa draft genome.</title>
        <authorList>
            <person name="Kono N."/>
            <person name="Arakawa K."/>
        </authorList>
    </citation>
    <scope>NUCLEOTIDE SEQUENCE [LARGE SCALE GENOMIC DNA]</scope>
</reference>
<keyword evidence="3" id="KW-1185">Reference proteome</keyword>
<evidence type="ECO:0000313" key="2">
    <source>
        <dbReference type="EMBL" id="GIX76523.1"/>
    </source>
</evidence>
<evidence type="ECO:0008006" key="4">
    <source>
        <dbReference type="Google" id="ProtNLM"/>
    </source>
</evidence>
<comment type="caution">
    <text evidence="2">The sequence shown here is derived from an EMBL/GenBank/DDBJ whole genome shotgun (WGS) entry which is preliminary data.</text>
</comment>
<dbReference type="Proteomes" id="UP001054945">
    <property type="component" value="Unassembled WGS sequence"/>
</dbReference>
<keyword evidence="1" id="KW-0732">Signal</keyword>
<proteinExistence type="predicted"/>
<protein>
    <recommendedName>
        <fullName evidence="4">Secreted protein</fullName>
    </recommendedName>
</protein>
<name>A0AAV4MW42_CAEEX</name>
<feature type="chain" id="PRO_5043697038" description="Secreted protein" evidence="1">
    <location>
        <begin position="21"/>
        <end position="91"/>
    </location>
</feature>
<dbReference type="AlphaFoldDB" id="A0AAV4MW42"/>